<dbReference type="KEGG" id="drt:Dret_1536"/>
<dbReference type="HOGENOM" id="CLU_2081016_0_0_7"/>
<organism evidence="1 2">
    <name type="scientific">Desulfohalobium retbaense (strain ATCC 49708 / DSM 5692 / JCM 16813 / HR100)</name>
    <dbReference type="NCBI Taxonomy" id="485915"/>
    <lineage>
        <taxon>Bacteria</taxon>
        <taxon>Pseudomonadati</taxon>
        <taxon>Thermodesulfobacteriota</taxon>
        <taxon>Desulfovibrionia</taxon>
        <taxon>Desulfovibrionales</taxon>
        <taxon>Desulfohalobiaceae</taxon>
        <taxon>Desulfohalobium</taxon>
    </lineage>
</organism>
<dbReference type="eggNOG" id="COG0827">
    <property type="taxonomic scope" value="Bacteria"/>
</dbReference>
<name>C8X325_DESRD</name>
<dbReference type="EMBL" id="CP001734">
    <property type="protein sequence ID" value="ACV68822.1"/>
    <property type="molecule type" value="Genomic_DNA"/>
</dbReference>
<evidence type="ECO:0000313" key="1">
    <source>
        <dbReference type="EMBL" id="ACV68822.1"/>
    </source>
</evidence>
<dbReference type="RefSeq" id="WP_015751967.1">
    <property type="nucleotide sequence ID" value="NC_013223.1"/>
</dbReference>
<dbReference type="OrthoDB" id="9815272at2"/>
<dbReference type="Proteomes" id="UP000001052">
    <property type="component" value="Chromosome"/>
</dbReference>
<reference evidence="1 2" key="2">
    <citation type="journal article" date="2010" name="Stand. Genomic Sci.">
        <title>Complete genome sequence of Desulfohalobium retbaense type strain (HR(100)).</title>
        <authorList>
            <person name="Spring S."/>
            <person name="Nolan M."/>
            <person name="Lapidus A."/>
            <person name="Glavina Del Rio T."/>
            <person name="Copeland A."/>
            <person name="Tice H."/>
            <person name="Cheng J.F."/>
            <person name="Lucas S."/>
            <person name="Land M."/>
            <person name="Chen F."/>
            <person name="Bruce D."/>
            <person name="Goodwin L."/>
            <person name="Pitluck S."/>
            <person name="Ivanova N."/>
            <person name="Mavromatis K."/>
            <person name="Mikhailova N."/>
            <person name="Pati A."/>
            <person name="Chen A."/>
            <person name="Palaniappan K."/>
            <person name="Hauser L."/>
            <person name="Chang Y.J."/>
            <person name="Jeffries C.D."/>
            <person name="Munk C."/>
            <person name="Kiss H."/>
            <person name="Chain P."/>
            <person name="Han C."/>
            <person name="Brettin T."/>
            <person name="Detter J.C."/>
            <person name="Schuler E."/>
            <person name="Goker M."/>
            <person name="Rohde M."/>
            <person name="Bristow J."/>
            <person name="Eisen J.A."/>
            <person name="Markowitz V."/>
            <person name="Hugenholtz P."/>
            <person name="Kyrpides N.C."/>
            <person name="Klenk H.P."/>
        </authorList>
    </citation>
    <scope>NUCLEOTIDE SEQUENCE [LARGE SCALE GENOMIC DNA]</scope>
    <source>
        <strain evidence="1 2">DSM 5692</strain>
    </source>
</reference>
<proteinExistence type="predicted"/>
<sequence>MTKIYRSSFSDQKSKMLRERPADQCNVKFDPEFAALGMEMAAFHIEAGSRGFADLAHHMVQDLGFRVVPYLRSFYKAARSMPGMEELAQEMDTDQYVDAFNLDKFLQVTRLKSNFEK</sequence>
<evidence type="ECO:0000313" key="2">
    <source>
        <dbReference type="Proteomes" id="UP000001052"/>
    </source>
</evidence>
<reference evidence="2" key="1">
    <citation type="submission" date="2009-09" db="EMBL/GenBank/DDBJ databases">
        <title>The complete chromosome of Desulfohalobium retbaense DSM 5692.</title>
        <authorList>
            <consortium name="US DOE Joint Genome Institute (JGI-PGF)"/>
            <person name="Lucas S."/>
            <person name="Copeland A."/>
            <person name="Lapidus A."/>
            <person name="Glavina del Rio T."/>
            <person name="Dalin E."/>
            <person name="Tice H."/>
            <person name="Bruce D."/>
            <person name="Goodwin L."/>
            <person name="Pitluck S."/>
            <person name="Kyrpides N."/>
            <person name="Mavromatis K."/>
            <person name="Ivanova N."/>
            <person name="Mikhailova N."/>
            <person name="Munk A.C."/>
            <person name="Brettin T."/>
            <person name="Detter J.C."/>
            <person name="Han C."/>
            <person name="Tapia R."/>
            <person name="Larimer F."/>
            <person name="Land M."/>
            <person name="Hauser L."/>
            <person name="Markowitz V."/>
            <person name="Cheng J.-F."/>
            <person name="Hugenholtz P."/>
            <person name="Woyke T."/>
            <person name="Wu D."/>
            <person name="Spring S."/>
            <person name="Klenk H.-P."/>
            <person name="Eisen J.A."/>
        </authorList>
    </citation>
    <scope>NUCLEOTIDE SEQUENCE [LARGE SCALE GENOMIC DNA]</scope>
    <source>
        <strain evidence="2">DSM 5692</strain>
    </source>
</reference>
<accession>C8X325</accession>
<gene>
    <name evidence="1" type="ordered locus">Dret_1536</name>
</gene>
<protein>
    <submittedName>
        <fullName evidence="1">Uncharacterized protein</fullName>
    </submittedName>
</protein>
<dbReference type="AlphaFoldDB" id="C8X325"/>
<keyword evidence="2" id="KW-1185">Reference proteome</keyword>